<name>A0ABX8ULV1_9BURK</name>
<keyword evidence="4" id="KW-1185">Reference proteome</keyword>
<feature type="region of interest" description="Disordered" evidence="1">
    <location>
        <begin position="27"/>
        <end position="82"/>
    </location>
</feature>
<feature type="signal peptide" evidence="2">
    <location>
        <begin position="1"/>
        <end position="24"/>
    </location>
</feature>
<gene>
    <name evidence="3" type="ORF">KZJ38_19015</name>
</gene>
<reference evidence="3 4" key="1">
    <citation type="submission" date="2021-07" db="EMBL/GenBank/DDBJ databases">
        <title>Paraburkholderia edwinii protects Aspergillus sp. from phenazines by acting as a toxin sponge.</title>
        <authorList>
            <person name="Dahlstrom K.M."/>
            <person name="Newman D.K."/>
        </authorList>
    </citation>
    <scope>NUCLEOTIDE SEQUENCE [LARGE SCALE GENOMIC DNA]</scope>
    <source>
        <strain evidence="3 4">Pe01</strain>
    </source>
</reference>
<protein>
    <recommendedName>
        <fullName evidence="5">PsiF repeat-containing protein</fullName>
    </recommendedName>
</protein>
<proteinExistence type="predicted"/>
<evidence type="ECO:0008006" key="5">
    <source>
        <dbReference type="Google" id="ProtNLM"/>
    </source>
</evidence>
<dbReference type="EMBL" id="CP080095">
    <property type="protein sequence ID" value="QYD68322.1"/>
    <property type="molecule type" value="Genomic_DNA"/>
</dbReference>
<evidence type="ECO:0000313" key="4">
    <source>
        <dbReference type="Proteomes" id="UP000826462"/>
    </source>
</evidence>
<accession>A0ABX8ULV1</accession>
<dbReference type="RefSeq" id="WP_219797715.1">
    <property type="nucleotide sequence ID" value="NZ_CP080095.1"/>
</dbReference>
<feature type="compositionally biased region" description="Basic and acidic residues" evidence="1">
    <location>
        <begin position="39"/>
        <end position="61"/>
    </location>
</feature>
<feature type="chain" id="PRO_5045502404" description="PsiF repeat-containing protein" evidence="2">
    <location>
        <begin position="25"/>
        <end position="82"/>
    </location>
</feature>
<organism evidence="3 4">
    <name type="scientific">Paraburkholderia edwinii</name>
    <dbReference type="NCBI Taxonomy" id="2861782"/>
    <lineage>
        <taxon>Bacteria</taxon>
        <taxon>Pseudomonadati</taxon>
        <taxon>Pseudomonadota</taxon>
        <taxon>Betaproteobacteria</taxon>
        <taxon>Burkholderiales</taxon>
        <taxon>Burkholderiaceae</taxon>
        <taxon>Paraburkholderia</taxon>
    </lineage>
</organism>
<evidence type="ECO:0000256" key="2">
    <source>
        <dbReference type="SAM" id="SignalP"/>
    </source>
</evidence>
<sequence>MRAILELYVVVVLAVAPVTNVANAAEEKAASNQSAAEGLPEKADPKTLKERLGDKASDEQRVNNCKVPVDQRGSKPRPDHCN</sequence>
<feature type="compositionally biased region" description="Basic and acidic residues" evidence="1">
    <location>
        <begin position="72"/>
        <end position="82"/>
    </location>
</feature>
<keyword evidence="2" id="KW-0732">Signal</keyword>
<evidence type="ECO:0000313" key="3">
    <source>
        <dbReference type="EMBL" id="QYD68322.1"/>
    </source>
</evidence>
<evidence type="ECO:0000256" key="1">
    <source>
        <dbReference type="SAM" id="MobiDB-lite"/>
    </source>
</evidence>
<dbReference type="Proteomes" id="UP000826462">
    <property type="component" value="Chromosome 1"/>
</dbReference>